<dbReference type="PANTHER" id="PTHR35333">
    <property type="entry name" value="BETA-LACTAMASE"/>
    <property type="match status" value="1"/>
</dbReference>
<evidence type="ECO:0000313" key="2">
    <source>
        <dbReference type="EMBL" id="MBF4762301.1"/>
    </source>
</evidence>
<dbReference type="Gene3D" id="3.40.710.10">
    <property type="entry name" value="DD-peptidase/beta-lactamase superfamily"/>
    <property type="match status" value="1"/>
</dbReference>
<dbReference type="AlphaFoldDB" id="A0A930VB18"/>
<feature type="domain" description="Beta-lactamase class A catalytic" evidence="1">
    <location>
        <begin position="32"/>
        <end position="233"/>
    </location>
</feature>
<dbReference type="EMBL" id="JADKPN010000001">
    <property type="protein sequence ID" value="MBF4762301.1"/>
    <property type="molecule type" value="Genomic_DNA"/>
</dbReference>
<dbReference type="PANTHER" id="PTHR35333:SF5">
    <property type="entry name" value="CONSERVED LIPOPROTEIN LPQF-RELATED"/>
    <property type="match status" value="1"/>
</dbReference>
<dbReference type="InterPro" id="IPR012338">
    <property type="entry name" value="Beta-lactam/transpept-like"/>
</dbReference>
<organism evidence="2 3">
    <name type="scientific">Nocardioides islandensis</name>
    <dbReference type="NCBI Taxonomy" id="433663"/>
    <lineage>
        <taxon>Bacteria</taxon>
        <taxon>Bacillati</taxon>
        <taxon>Actinomycetota</taxon>
        <taxon>Actinomycetes</taxon>
        <taxon>Propionibacteriales</taxon>
        <taxon>Nocardioidaceae</taxon>
        <taxon>Nocardioides</taxon>
    </lineage>
</organism>
<dbReference type="InterPro" id="IPR000871">
    <property type="entry name" value="Beta-lactam_class-A"/>
</dbReference>
<dbReference type="GO" id="GO:0030655">
    <property type="term" value="P:beta-lactam antibiotic catabolic process"/>
    <property type="evidence" value="ECO:0007669"/>
    <property type="project" value="InterPro"/>
</dbReference>
<dbReference type="Proteomes" id="UP000640489">
    <property type="component" value="Unassembled WGS sequence"/>
</dbReference>
<dbReference type="GO" id="GO:0008800">
    <property type="term" value="F:beta-lactamase activity"/>
    <property type="evidence" value="ECO:0007669"/>
    <property type="project" value="InterPro"/>
</dbReference>
<name>A0A930VB18_9ACTN</name>
<dbReference type="Pfam" id="PF13354">
    <property type="entry name" value="Beta-lactamase2"/>
    <property type="match status" value="1"/>
</dbReference>
<gene>
    <name evidence="2" type="ORF">ISU07_04115</name>
</gene>
<dbReference type="RefSeq" id="WP_194705431.1">
    <property type="nucleotide sequence ID" value="NZ_JADKPN010000001.1"/>
</dbReference>
<sequence>MALADDVIAIWDEELAGVEAWSLVLRWRDLDVDVRGGLAYSGASTIKTFLLELASSSLSWDLPVTVTPEHAAAGDGVLKTWPLPVTLPLHAVAQLMTALSDNTATNAVVDTLGGLVVVNDALAGRGLASRMRRWVTGRHSDPRCEEWDSSASLPSRAGLSVVVPIEHADAISRMVSAPEHAVARAMLEQQWHRDSLARPLVDGAPFAHKSGSVDGVRHDGGTLLPGTDDALVVHCFTDGPGRDELLDDVAAVGMGRAMARTLPLLGLGQLLA</sequence>
<dbReference type="InterPro" id="IPR045155">
    <property type="entry name" value="Beta-lactam_cat"/>
</dbReference>
<evidence type="ECO:0000313" key="3">
    <source>
        <dbReference type="Proteomes" id="UP000640489"/>
    </source>
</evidence>
<keyword evidence="2" id="KW-0378">Hydrolase</keyword>
<accession>A0A930VB18</accession>
<dbReference type="GO" id="GO:0046677">
    <property type="term" value="P:response to antibiotic"/>
    <property type="evidence" value="ECO:0007669"/>
    <property type="project" value="InterPro"/>
</dbReference>
<keyword evidence="3" id="KW-1185">Reference proteome</keyword>
<proteinExistence type="predicted"/>
<protein>
    <submittedName>
        <fullName evidence="2">Serine hydrolase</fullName>
    </submittedName>
</protein>
<evidence type="ECO:0000259" key="1">
    <source>
        <dbReference type="Pfam" id="PF13354"/>
    </source>
</evidence>
<comment type="caution">
    <text evidence="2">The sequence shown here is derived from an EMBL/GenBank/DDBJ whole genome shotgun (WGS) entry which is preliminary data.</text>
</comment>
<dbReference type="SUPFAM" id="SSF56601">
    <property type="entry name" value="beta-lactamase/transpeptidase-like"/>
    <property type="match status" value="1"/>
</dbReference>
<reference evidence="2" key="1">
    <citation type="submission" date="2020-11" db="EMBL/GenBank/DDBJ databases">
        <title>Nocardioides sp. nov., isolated from Soil of Cynanchum wilfordii Hemsley rhizosphere.</title>
        <authorList>
            <person name="Lee J.-S."/>
            <person name="Suh M.K."/>
            <person name="Kim J.-S."/>
        </authorList>
    </citation>
    <scope>NUCLEOTIDE SEQUENCE</scope>
    <source>
        <strain evidence="2">KCTC 19275</strain>
    </source>
</reference>